<feature type="chain" id="PRO_5039175235" description="Cystatin" evidence="1">
    <location>
        <begin position="27"/>
        <end position="138"/>
    </location>
</feature>
<evidence type="ECO:0000313" key="3">
    <source>
        <dbReference type="Proteomes" id="UP000821837"/>
    </source>
</evidence>
<evidence type="ECO:0000256" key="1">
    <source>
        <dbReference type="SAM" id="SignalP"/>
    </source>
</evidence>
<reference evidence="2" key="2">
    <citation type="submission" date="2021-09" db="EMBL/GenBank/DDBJ databases">
        <authorList>
            <person name="Jia N."/>
            <person name="Wang J."/>
            <person name="Shi W."/>
            <person name="Du L."/>
            <person name="Sun Y."/>
            <person name="Zhan W."/>
            <person name="Jiang J."/>
            <person name="Wang Q."/>
            <person name="Zhang B."/>
            <person name="Ji P."/>
            <person name="Sakyi L.B."/>
            <person name="Cui X."/>
            <person name="Yuan T."/>
            <person name="Jiang B."/>
            <person name="Yang W."/>
            <person name="Lam T.T.-Y."/>
            <person name="Chang Q."/>
            <person name="Ding S."/>
            <person name="Wang X."/>
            <person name="Zhu J."/>
            <person name="Ruan X."/>
            <person name="Zhao L."/>
            <person name="Wei J."/>
            <person name="Que T."/>
            <person name="Du C."/>
            <person name="Cheng J."/>
            <person name="Dai P."/>
            <person name="Han X."/>
            <person name="Huang E."/>
            <person name="Gao Y."/>
            <person name="Liu J."/>
            <person name="Shao H."/>
            <person name="Ye R."/>
            <person name="Li L."/>
            <person name="Wei W."/>
            <person name="Wang X."/>
            <person name="Wang C."/>
            <person name="Huo Q."/>
            <person name="Li W."/>
            <person name="Guo W."/>
            <person name="Chen H."/>
            <person name="Chen S."/>
            <person name="Zhou L."/>
            <person name="Zhou L."/>
            <person name="Ni X."/>
            <person name="Tian J."/>
            <person name="Zhou Y."/>
            <person name="Sheng Y."/>
            <person name="Liu T."/>
            <person name="Pan Y."/>
            <person name="Xia L."/>
            <person name="Li J."/>
            <person name="Zhao F."/>
            <person name="Cao W."/>
        </authorList>
    </citation>
    <scope>NUCLEOTIDE SEQUENCE</scope>
    <source>
        <strain evidence="2">Rsan-2018</strain>
        <tissue evidence="2">Larvae</tissue>
    </source>
</reference>
<comment type="caution">
    <text evidence="2">The sequence shown here is derived from an EMBL/GenBank/DDBJ whole genome shotgun (WGS) entry which is preliminary data.</text>
</comment>
<accession>A0A9D4QDD7</accession>
<evidence type="ECO:0000313" key="2">
    <source>
        <dbReference type="EMBL" id="KAH7972658.1"/>
    </source>
</evidence>
<dbReference type="InterPro" id="IPR046350">
    <property type="entry name" value="Cystatin_sf"/>
</dbReference>
<proteinExistence type="predicted"/>
<dbReference type="EMBL" id="JABSTV010001247">
    <property type="protein sequence ID" value="KAH7972658.1"/>
    <property type="molecule type" value="Genomic_DNA"/>
</dbReference>
<sequence>MAATKPTCVVLLLGVWAVVLLGICYADSDEMDDFTEQKPEGSPTYLKMAHFAVSTQTKGKKVYDTVVNLTYVASQVRKDKATYHLDFNTAPSNCTIGKDAYSAEKCLPTGPTNNECWVTVSVALPANTTKVDDYYCWD</sequence>
<gene>
    <name evidence="2" type="ORF">HPB52_014792</name>
</gene>
<evidence type="ECO:0008006" key="4">
    <source>
        <dbReference type="Google" id="ProtNLM"/>
    </source>
</evidence>
<keyword evidence="3" id="KW-1185">Reference proteome</keyword>
<name>A0A9D4QDD7_RHISA</name>
<dbReference type="Gene3D" id="3.10.450.10">
    <property type="match status" value="1"/>
</dbReference>
<dbReference type="AlphaFoldDB" id="A0A9D4QDD7"/>
<protein>
    <recommendedName>
        <fullName evidence="4">Cystatin</fullName>
    </recommendedName>
</protein>
<dbReference type="Proteomes" id="UP000821837">
    <property type="component" value="Chromosome 11"/>
</dbReference>
<dbReference type="SUPFAM" id="SSF54403">
    <property type="entry name" value="Cystatin/monellin"/>
    <property type="match status" value="1"/>
</dbReference>
<feature type="signal peptide" evidence="1">
    <location>
        <begin position="1"/>
        <end position="26"/>
    </location>
</feature>
<reference evidence="2" key="1">
    <citation type="journal article" date="2020" name="Cell">
        <title>Large-Scale Comparative Analyses of Tick Genomes Elucidate Their Genetic Diversity and Vector Capacities.</title>
        <authorList>
            <consortium name="Tick Genome and Microbiome Consortium (TIGMIC)"/>
            <person name="Jia N."/>
            <person name="Wang J."/>
            <person name="Shi W."/>
            <person name="Du L."/>
            <person name="Sun Y."/>
            <person name="Zhan W."/>
            <person name="Jiang J.F."/>
            <person name="Wang Q."/>
            <person name="Zhang B."/>
            <person name="Ji P."/>
            <person name="Bell-Sakyi L."/>
            <person name="Cui X.M."/>
            <person name="Yuan T.T."/>
            <person name="Jiang B.G."/>
            <person name="Yang W.F."/>
            <person name="Lam T.T."/>
            <person name="Chang Q.C."/>
            <person name="Ding S.J."/>
            <person name="Wang X.J."/>
            <person name="Zhu J.G."/>
            <person name="Ruan X.D."/>
            <person name="Zhao L."/>
            <person name="Wei J.T."/>
            <person name="Ye R.Z."/>
            <person name="Que T.C."/>
            <person name="Du C.H."/>
            <person name="Zhou Y.H."/>
            <person name="Cheng J.X."/>
            <person name="Dai P.F."/>
            <person name="Guo W.B."/>
            <person name="Han X.H."/>
            <person name="Huang E.J."/>
            <person name="Li L.F."/>
            <person name="Wei W."/>
            <person name="Gao Y.C."/>
            <person name="Liu J.Z."/>
            <person name="Shao H.Z."/>
            <person name="Wang X."/>
            <person name="Wang C.C."/>
            <person name="Yang T.C."/>
            <person name="Huo Q.B."/>
            <person name="Li W."/>
            <person name="Chen H.Y."/>
            <person name="Chen S.E."/>
            <person name="Zhou L.G."/>
            <person name="Ni X.B."/>
            <person name="Tian J.H."/>
            <person name="Sheng Y."/>
            <person name="Liu T."/>
            <person name="Pan Y.S."/>
            <person name="Xia L.Y."/>
            <person name="Li J."/>
            <person name="Zhao F."/>
            <person name="Cao W.C."/>
        </authorList>
    </citation>
    <scope>NUCLEOTIDE SEQUENCE</scope>
    <source>
        <strain evidence="2">Rsan-2018</strain>
    </source>
</reference>
<organism evidence="2 3">
    <name type="scientific">Rhipicephalus sanguineus</name>
    <name type="common">Brown dog tick</name>
    <name type="synonym">Ixodes sanguineus</name>
    <dbReference type="NCBI Taxonomy" id="34632"/>
    <lineage>
        <taxon>Eukaryota</taxon>
        <taxon>Metazoa</taxon>
        <taxon>Ecdysozoa</taxon>
        <taxon>Arthropoda</taxon>
        <taxon>Chelicerata</taxon>
        <taxon>Arachnida</taxon>
        <taxon>Acari</taxon>
        <taxon>Parasitiformes</taxon>
        <taxon>Ixodida</taxon>
        <taxon>Ixodoidea</taxon>
        <taxon>Ixodidae</taxon>
        <taxon>Rhipicephalinae</taxon>
        <taxon>Rhipicephalus</taxon>
        <taxon>Rhipicephalus</taxon>
    </lineage>
</organism>
<dbReference type="VEuPathDB" id="VectorBase:RSAN_038397"/>
<keyword evidence="1" id="KW-0732">Signal</keyword>